<comment type="caution">
    <text evidence="1">The sequence shown here is derived from an EMBL/GenBank/DDBJ whole genome shotgun (WGS) entry which is preliminary data.</text>
</comment>
<sequence>MVAGRRKEASMIMEKIYSKAGLGILEGALETPKKPYL</sequence>
<reference evidence="1" key="1">
    <citation type="submission" date="2018-11" db="EMBL/GenBank/DDBJ databases">
        <authorList>
            <consortium name="Pathogen Informatics"/>
        </authorList>
    </citation>
    <scope>NUCLEOTIDE SEQUENCE</scope>
</reference>
<evidence type="ECO:0000313" key="1">
    <source>
        <dbReference type="EMBL" id="VEL29351.1"/>
    </source>
</evidence>
<dbReference type="AlphaFoldDB" id="A0A448X6J2"/>
<organism evidence="1 2">
    <name type="scientific">Protopolystoma xenopodis</name>
    <dbReference type="NCBI Taxonomy" id="117903"/>
    <lineage>
        <taxon>Eukaryota</taxon>
        <taxon>Metazoa</taxon>
        <taxon>Spiralia</taxon>
        <taxon>Lophotrochozoa</taxon>
        <taxon>Platyhelminthes</taxon>
        <taxon>Monogenea</taxon>
        <taxon>Polyopisthocotylea</taxon>
        <taxon>Polystomatidea</taxon>
        <taxon>Polystomatidae</taxon>
        <taxon>Protopolystoma</taxon>
    </lineage>
</organism>
<accession>A0A448X6J2</accession>
<evidence type="ECO:0000313" key="2">
    <source>
        <dbReference type="Proteomes" id="UP000784294"/>
    </source>
</evidence>
<gene>
    <name evidence="1" type="ORF">PXEA_LOCUS22791</name>
</gene>
<protein>
    <submittedName>
        <fullName evidence="1">Uncharacterized protein</fullName>
    </submittedName>
</protein>
<name>A0A448X6J2_9PLAT</name>
<dbReference type="Proteomes" id="UP000784294">
    <property type="component" value="Unassembled WGS sequence"/>
</dbReference>
<dbReference type="EMBL" id="CAAALY010102376">
    <property type="protein sequence ID" value="VEL29351.1"/>
    <property type="molecule type" value="Genomic_DNA"/>
</dbReference>
<proteinExistence type="predicted"/>
<keyword evidence="2" id="KW-1185">Reference proteome</keyword>